<protein>
    <recommendedName>
        <fullName evidence="5">G-protein coupled receptors family 1 profile domain-containing protein</fullName>
    </recommendedName>
</protein>
<evidence type="ECO:0000256" key="2">
    <source>
        <dbReference type="SAM" id="Phobius"/>
    </source>
</evidence>
<organism evidence="3 4">
    <name type="scientific">Catenaria anguillulae PL171</name>
    <dbReference type="NCBI Taxonomy" id="765915"/>
    <lineage>
        <taxon>Eukaryota</taxon>
        <taxon>Fungi</taxon>
        <taxon>Fungi incertae sedis</taxon>
        <taxon>Blastocladiomycota</taxon>
        <taxon>Blastocladiomycetes</taxon>
        <taxon>Blastocladiales</taxon>
        <taxon>Catenariaceae</taxon>
        <taxon>Catenaria</taxon>
    </lineage>
</organism>
<gene>
    <name evidence="3" type="ORF">BCR44DRAFT_305561</name>
</gene>
<feature type="compositionally biased region" description="Polar residues" evidence="1">
    <location>
        <begin position="268"/>
        <end position="292"/>
    </location>
</feature>
<keyword evidence="2" id="KW-0472">Membrane</keyword>
<feature type="region of interest" description="Disordered" evidence="1">
    <location>
        <begin position="129"/>
        <end position="173"/>
    </location>
</feature>
<dbReference type="Gene3D" id="1.20.1070.10">
    <property type="entry name" value="Rhodopsin 7-helix transmembrane proteins"/>
    <property type="match status" value="1"/>
</dbReference>
<dbReference type="SUPFAM" id="SSF81321">
    <property type="entry name" value="Family A G protein-coupled receptor-like"/>
    <property type="match status" value="1"/>
</dbReference>
<feature type="transmembrane region" description="Helical" evidence="2">
    <location>
        <begin position="70"/>
        <end position="96"/>
    </location>
</feature>
<evidence type="ECO:0000313" key="4">
    <source>
        <dbReference type="Proteomes" id="UP000193411"/>
    </source>
</evidence>
<keyword evidence="4" id="KW-1185">Reference proteome</keyword>
<accession>A0A1Y2I3K2</accession>
<dbReference type="EMBL" id="MCFL01000001">
    <property type="protein sequence ID" value="ORZ41309.1"/>
    <property type="molecule type" value="Genomic_DNA"/>
</dbReference>
<evidence type="ECO:0008006" key="5">
    <source>
        <dbReference type="Google" id="ProtNLM"/>
    </source>
</evidence>
<sequence>MFLGVLAFEQGVTILYLRRFHAEHANWVTATIYIVSGLWTTFQLLPPWRPMYSAGGDFCYSTAWADWPALINLTLALGMIVTLAVAYAVIIARLSWTLGRGNHRRQRAQDTGPTKTFLNRDDYDVTYDQQQQPSAGHSSDGKLLASVSNSRNRSQDGRPKLTGPHKKSAEKSREAKIQRQFIIRGALSVMTACVLFGVMWVACFTVYTQKKQVDVFYGTATTSCLFIGMVLDPIVATVQEPRLRRAFKEVMFARGSKLHKPSSSSMSLGTPTDSQSVSSSQRIQNNHLMSVM</sequence>
<comment type="caution">
    <text evidence="3">The sequence shown here is derived from an EMBL/GenBank/DDBJ whole genome shotgun (WGS) entry which is preliminary data.</text>
</comment>
<dbReference type="AlphaFoldDB" id="A0A1Y2I3K2"/>
<feature type="transmembrane region" description="Helical" evidence="2">
    <location>
        <begin position="25"/>
        <end position="45"/>
    </location>
</feature>
<proteinExistence type="predicted"/>
<feature type="transmembrane region" description="Helical" evidence="2">
    <location>
        <begin position="215"/>
        <end position="238"/>
    </location>
</feature>
<evidence type="ECO:0000313" key="3">
    <source>
        <dbReference type="EMBL" id="ORZ41309.1"/>
    </source>
</evidence>
<feature type="transmembrane region" description="Helical" evidence="2">
    <location>
        <begin position="181"/>
        <end position="209"/>
    </location>
</feature>
<keyword evidence="2" id="KW-0812">Transmembrane</keyword>
<dbReference type="Proteomes" id="UP000193411">
    <property type="component" value="Unassembled WGS sequence"/>
</dbReference>
<reference evidence="3 4" key="1">
    <citation type="submission" date="2016-07" db="EMBL/GenBank/DDBJ databases">
        <title>Pervasive Adenine N6-methylation of Active Genes in Fungi.</title>
        <authorList>
            <consortium name="DOE Joint Genome Institute"/>
            <person name="Mondo S.J."/>
            <person name="Dannebaum R.O."/>
            <person name="Kuo R.C."/>
            <person name="Labutti K."/>
            <person name="Haridas S."/>
            <person name="Kuo A."/>
            <person name="Salamov A."/>
            <person name="Ahrendt S.R."/>
            <person name="Lipzen A."/>
            <person name="Sullivan W."/>
            <person name="Andreopoulos W.B."/>
            <person name="Clum A."/>
            <person name="Lindquist E."/>
            <person name="Daum C."/>
            <person name="Ramamoorthy G.K."/>
            <person name="Gryganskyi A."/>
            <person name="Culley D."/>
            <person name="Magnuson J.K."/>
            <person name="James T.Y."/>
            <person name="O'Malley M.A."/>
            <person name="Stajich J.E."/>
            <person name="Spatafora J.W."/>
            <person name="Visel A."/>
            <person name="Grigoriev I.V."/>
        </authorList>
    </citation>
    <scope>NUCLEOTIDE SEQUENCE [LARGE SCALE GENOMIC DNA]</scope>
    <source>
        <strain evidence="3 4">PL171</strain>
    </source>
</reference>
<evidence type="ECO:0000256" key="1">
    <source>
        <dbReference type="SAM" id="MobiDB-lite"/>
    </source>
</evidence>
<name>A0A1Y2I3K2_9FUNG</name>
<feature type="region of interest" description="Disordered" evidence="1">
    <location>
        <begin position="258"/>
        <end position="292"/>
    </location>
</feature>
<keyword evidence="2" id="KW-1133">Transmembrane helix</keyword>